<dbReference type="InterPro" id="IPR021269">
    <property type="entry name" value="DUF2848"/>
</dbReference>
<evidence type="ECO:0000313" key="1">
    <source>
        <dbReference type="EMBL" id="PMR78175.1"/>
    </source>
</evidence>
<dbReference type="RefSeq" id="WP_102589240.1">
    <property type="nucleotide sequence ID" value="NZ_BNAE01000001.1"/>
</dbReference>
<dbReference type="EMBL" id="PNRG01000033">
    <property type="protein sequence ID" value="PMR78175.1"/>
    <property type="molecule type" value="Genomic_DNA"/>
</dbReference>
<dbReference type="InterPro" id="IPR036663">
    <property type="entry name" value="Fumarylacetoacetase_C_sf"/>
</dbReference>
<keyword evidence="2" id="KW-1185">Reference proteome</keyword>
<gene>
    <name evidence="1" type="ORF">C1H70_15480</name>
</gene>
<sequence length="231" mass="24932">MTTFYLMESGESKESGETVEVEIKELIIAGWAGREQAGIDEHIEELKAIGVTPPSSTPLFYRVAANQLTSDETIQVLGSASSGEVEVVLIGTPQGTLVGIGSDHTDREAEAWSVAHSKQVCAKPVGRQVWWLDSVIDHWDKLEMTSYATIDGNEVLYQQGGVTDLLHPADLLQRFGLDETRLAPGQAMLCGTLPVIGGVRPAQAFRMVLSDPVSGAELTHRYAMTTLPVVA</sequence>
<dbReference type="OrthoDB" id="9792678at2"/>
<dbReference type="SUPFAM" id="SSF56529">
    <property type="entry name" value="FAH"/>
    <property type="match status" value="1"/>
</dbReference>
<evidence type="ECO:0000313" key="2">
    <source>
        <dbReference type="Proteomes" id="UP000235547"/>
    </source>
</evidence>
<dbReference type="Pfam" id="PF11010">
    <property type="entry name" value="DUF2848"/>
    <property type="match status" value="1"/>
</dbReference>
<organism evidence="1 2">
    <name type="scientific">Halomonas urumqiensis</name>
    <dbReference type="NCBI Taxonomy" id="1684789"/>
    <lineage>
        <taxon>Bacteria</taxon>
        <taxon>Pseudomonadati</taxon>
        <taxon>Pseudomonadota</taxon>
        <taxon>Gammaproteobacteria</taxon>
        <taxon>Oceanospirillales</taxon>
        <taxon>Halomonadaceae</taxon>
        <taxon>Halomonas</taxon>
    </lineage>
</organism>
<accession>A0A2N7UCR6</accession>
<protein>
    <submittedName>
        <fullName evidence="1">DUF2848 domain-containing protein</fullName>
    </submittedName>
</protein>
<dbReference type="GO" id="GO:0003824">
    <property type="term" value="F:catalytic activity"/>
    <property type="evidence" value="ECO:0007669"/>
    <property type="project" value="InterPro"/>
</dbReference>
<dbReference type="AlphaFoldDB" id="A0A2N7UCR6"/>
<reference evidence="1 2" key="1">
    <citation type="submission" date="2018-01" db="EMBL/GenBank/DDBJ databases">
        <title>Halomonas endophytica sp. nov., isolated from storage liquid in the stems of Populus euphratica.</title>
        <authorList>
            <person name="Chen C."/>
        </authorList>
    </citation>
    <scope>NUCLEOTIDE SEQUENCE [LARGE SCALE GENOMIC DNA]</scope>
    <source>
        <strain evidence="1 2">BZ-SZ-XJ27</strain>
    </source>
</reference>
<comment type="caution">
    <text evidence="1">The sequence shown here is derived from an EMBL/GenBank/DDBJ whole genome shotgun (WGS) entry which is preliminary data.</text>
</comment>
<name>A0A2N7UCR6_9GAMM</name>
<proteinExistence type="predicted"/>
<dbReference type="Proteomes" id="UP000235547">
    <property type="component" value="Unassembled WGS sequence"/>
</dbReference>